<name>V5BEZ2_9GAMM</name>
<dbReference type="eggNOG" id="ENOG502ZI89">
    <property type="taxonomic scope" value="Bacteria"/>
</dbReference>
<dbReference type="AlphaFoldDB" id="V5BEZ2"/>
<evidence type="ECO:0000313" key="2">
    <source>
        <dbReference type="Proteomes" id="UP000017842"/>
    </source>
</evidence>
<protein>
    <submittedName>
        <fullName evidence="1">Uncharacterized protein</fullName>
    </submittedName>
</protein>
<comment type="caution">
    <text evidence="1">The sequence shown here is derived from an EMBL/GenBank/DDBJ whole genome shotgun (WGS) entry which is preliminary data.</text>
</comment>
<reference evidence="1 2" key="1">
    <citation type="journal article" date="2013" name="Genome Announc.">
        <title>Draft Genome Sequence of the Methanotrophic Gammaproteobacterium Methyloglobulus morosus DSM 22980 Strain KoM1.</title>
        <authorList>
            <person name="Poehlein A."/>
            <person name="Deutzmann J.S."/>
            <person name="Daniel R."/>
            <person name="Simeonova D.D."/>
        </authorList>
    </citation>
    <scope>NUCLEOTIDE SEQUENCE [LARGE SCALE GENOMIC DNA]</scope>
    <source>
        <strain evidence="1 2">KoM1</strain>
    </source>
</reference>
<evidence type="ECO:0000313" key="1">
    <source>
        <dbReference type="EMBL" id="ESS71860.1"/>
    </source>
</evidence>
<dbReference type="STRING" id="1116472.MGMO_86c00200"/>
<gene>
    <name evidence="1" type="ORF">MGMO_86c00200</name>
</gene>
<accession>V5BEZ2</accession>
<dbReference type="EMBL" id="AYLO01000083">
    <property type="protein sequence ID" value="ESS71860.1"/>
    <property type="molecule type" value="Genomic_DNA"/>
</dbReference>
<dbReference type="RefSeq" id="WP_023495097.1">
    <property type="nucleotide sequence ID" value="NZ_AYLO01000083.1"/>
</dbReference>
<proteinExistence type="predicted"/>
<dbReference type="OrthoDB" id="194359at2"/>
<dbReference type="Proteomes" id="UP000017842">
    <property type="component" value="Unassembled WGS sequence"/>
</dbReference>
<keyword evidence="2" id="KW-1185">Reference proteome</keyword>
<sequence length="179" mass="19810">MSRQINQQITLKPQDLLVLFKLLAPNTSLLTYAELSTLLAISASELHASIRRAKLARLILSEPDEAVRLDKKSLKEFILYGARYVFPATYGSITRGIPTAYAAPPLVNLIMQPDELPPVWPTPQGTTRGVAFYPLYPTAPVAAEKDNFLYENLTLFDAIRGGAARERELAANLLSERIA</sequence>
<organism evidence="1 2">
    <name type="scientific">Methyloglobulus morosus KoM1</name>
    <dbReference type="NCBI Taxonomy" id="1116472"/>
    <lineage>
        <taxon>Bacteria</taxon>
        <taxon>Pseudomonadati</taxon>
        <taxon>Pseudomonadota</taxon>
        <taxon>Gammaproteobacteria</taxon>
        <taxon>Methylococcales</taxon>
        <taxon>Methylococcaceae</taxon>
        <taxon>Methyloglobulus</taxon>
    </lineage>
</organism>